<dbReference type="PRINTS" id="PR00080">
    <property type="entry name" value="SDRFAMILY"/>
</dbReference>
<evidence type="ECO:0000313" key="4">
    <source>
        <dbReference type="Proteomes" id="UP001597124"/>
    </source>
</evidence>
<dbReference type="Gene3D" id="3.40.50.720">
    <property type="entry name" value="NAD(P)-binding Rossmann-like Domain"/>
    <property type="match status" value="1"/>
</dbReference>
<reference evidence="4" key="1">
    <citation type="journal article" date="2019" name="Int. J. Syst. Evol. Microbiol.">
        <title>The Global Catalogue of Microorganisms (GCM) 10K type strain sequencing project: providing services to taxonomists for standard genome sequencing and annotation.</title>
        <authorList>
            <consortium name="The Broad Institute Genomics Platform"/>
            <consortium name="The Broad Institute Genome Sequencing Center for Infectious Disease"/>
            <person name="Wu L."/>
            <person name="Ma J."/>
        </authorList>
    </citation>
    <scope>NUCLEOTIDE SEQUENCE [LARGE SCALE GENOMIC DNA]</scope>
    <source>
        <strain evidence="4">CCUG 52537</strain>
    </source>
</reference>
<name>A0ABW3C5Q4_SPHXN</name>
<dbReference type="PRINTS" id="PR00081">
    <property type="entry name" value="GDHRDH"/>
</dbReference>
<dbReference type="EC" id="1.1.1.47" evidence="3"/>
<dbReference type="Pfam" id="PF13561">
    <property type="entry name" value="adh_short_C2"/>
    <property type="match status" value="1"/>
</dbReference>
<gene>
    <name evidence="3" type="ORF">ACFQ00_15530</name>
</gene>
<evidence type="ECO:0000313" key="3">
    <source>
        <dbReference type="EMBL" id="MFD0849745.1"/>
    </source>
</evidence>
<dbReference type="PROSITE" id="PS00061">
    <property type="entry name" value="ADH_SHORT"/>
    <property type="match status" value="1"/>
</dbReference>
<dbReference type="InterPro" id="IPR002347">
    <property type="entry name" value="SDR_fam"/>
</dbReference>
<evidence type="ECO:0000256" key="1">
    <source>
        <dbReference type="ARBA" id="ARBA00006484"/>
    </source>
</evidence>
<sequence>MGLVEGKSGIVTGAAGGIGRATAILFAKEGASVIVSDLEACRAAAEETVALANAAGGGKAVFVAADVAKAADAEMLVNECVSRFGRLDYAFNNAGILAVGFTSQVEEDEFDRIMEVDVKGVWLCMKYQLRQMMKNGGGVIINTSSEGGLVGTPLAGPYVAAKHAVIGLTKTAAGEYANMNIRVNSVAPGTIATPMVLSLPKEAQEMLMAPQPLHRLGNPEEVAEGVVWLASDRASFITGITLSIDGGATSNAQSYDPKLSPEKLD</sequence>
<organism evidence="3 4">
    <name type="scientific">Sphingosinicella xenopeptidilytica</name>
    <dbReference type="NCBI Taxonomy" id="364098"/>
    <lineage>
        <taxon>Bacteria</taxon>
        <taxon>Pseudomonadati</taxon>
        <taxon>Pseudomonadota</taxon>
        <taxon>Alphaproteobacteria</taxon>
        <taxon>Sphingomonadales</taxon>
        <taxon>Sphingosinicellaceae</taxon>
        <taxon>Sphingosinicella</taxon>
    </lineage>
</organism>
<dbReference type="PANTHER" id="PTHR24321">
    <property type="entry name" value="DEHYDROGENASES, SHORT CHAIN"/>
    <property type="match status" value="1"/>
</dbReference>
<evidence type="ECO:0000256" key="2">
    <source>
        <dbReference type="ARBA" id="ARBA00023002"/>
    </source>
</evidence>
<accession>A0ABW3C5Q4</accession>
<dbReference type="GO" id="GO:0047936">
    <property type="term" value="F:glucose 1-dehydrogenase [NAD(P)+] activity"/>
    <property type="evidence" value="ECO:0007669"/>
    <property type="project" value="UniProtKB-EC"/>
</dbReference>
<dbReference type="NCBIfam" id="NF005559">
    <property type="entry name" value="PRK07231.1"/>
    <property type="match status" value="1"/>
</dbReference>
<dbReference type="EMBL" id="JBHTIK010000011">
    <property type="protein sequence ID" value="MFD0849745.1"/>
    <property type="molecule type" value="Genomic_DNA"/>
</dbReference>
<dbReference type="InterPro" id="IPR036291">
    <property type="entry name" value="NAD(P)-bd_dom_sf"/>
</dbReference>
<proteinExistence type="inferred from homology"/>
<dbReference type="Proteomes" id="UP001597124">
    <property type="component" value="Unassembled WGS sequence"/>
</dbReference>
<protein>
    <submittedName>
        <fullName evidence="3">Glucose 1-dehydrogenase</fullName>
        <ecNumber evidence="3">1.1.1.47</ecNumber>
    </submittedName>
</protein>
<dbReference type="PANTHER" id="PTHR24321:SF11">
    <property type="entry name" value="BLR0893 PROTEIN"/>
    <property type="match status" value="1"/>
</dbReference>
<keyword evidence="2 3" id="KW-0560">Oxidoreductase</keyword>
<dbReference type="InterPro" id="IPR020904">
    <property type="entry name" value="Sc_DH/Rdtase_CS"/>
</dbReference>
<comment type="caution">
    <text evidence="3">The sequence shown here is derived from an EMBL/GenBank/DDBJ whole genome shotgun (WGS) entry which is preliminary data.</text>
</comment>
<keyword evidence="4" id="KW-1185">Reference proteome</keyword>
<dbReference type="CDD" id="cd05233">
    <property type="entry name" value="SDR_c"/>
    <property type="match status" value="1"/>
</dbReference>
<dbReference type="SUPFAM" id="SSF51735">
    <property type="entry name" value="NAD(P)-binding Rossmann-fold domains"/>
    <property type="match status" value="1"/>
</dbReference>
<dbReference type="RefSeq" id="WP_381492753.1">
    <property type="nucleotide sequence ID" value="NZ_JBHTIK010000011.1"/>
</dbReference>
<comment type="similarity">
    <text evidence="1">Belongs to the short-chain dehydrogenases/reductases (SDR) family.</text>
</comment>